<gene>
    <name evidence="9" type="ORF">NCTC10437_03430</name>
</gene>
<keyword evidence="10" id="KW-1185">Reference proteome</keyword>
<keyword evidence="3 9" id="KW-0808">Transferase</keyword>
<feature type="transmembrane region" description="Helical" evidence="8">
    <location>
        <begin position="365"/>
        <end position="381"/>
    </location>
</feature>
<dbReference type="KEGG" id="mauu:NCTC10437_03430"/>
<keyword evidence="5 8" id="KW-1133">Transmembrane helix</keyword>
<dbReference type="AlphaFoldDB" id="A0A448IV03"/>
<feature type="transmembrane region" description="Helical" evidence="8">
    <location>
        <begin position="173"/>
        <end position="191"/>
    </location>
</feature>
<evidence type="ECO:0000313" key="10">
    <source>
        <dbReference type="Proteomes" id="UP000279306"/>
    </source>
</evidence>
<evidence type="ECO:0000256" key="4">
    <source>
        <dbReference type="ARBA" id="ARBA00022692"/>
    </source>
</evidence>
<feature type="transmembrane region" description="Helical" evidence="8">
    <location>
        <begin position="426"/>
        <end position="443"/>
    </location>
</feature>
<dbReference type="Proteomes" id="UP000279306">
    <property type="component" value="Chromosome"/>
</dbReference>
<reference evidence="9 10" key="1">
    <citation type="submission" date="2018-12" db="EMBL/GenBank/DDBJ databases">
        <authorList>
            <consortium name="Pathogen Informatics"/>
        </authorList>
    </citation>
    <scope>NUCLEOTIDE SEQUENCE [LARGE SCALE GENOMIC DNA]</scope>
    <source>
        <strain evidence="9 10">NCTC10437</strain>
    </source>
</reference>
<keyword evidence="9" id="KW-0328">Glycosyltransferase</keyword>
<dbReference type="EMBL" id="LR134356">
    <property type="protein sequence ID" value="VEG56276.1"/>
    <property type="molecule type" value="Genomic_DNA"/>
</dbReference>
<evidence type="ECO:0000256" key="7">
    <source>
        <dbReference type="ARBA" id="ARBA00024033"/>
    </source>
</evidence>
<evidence type="ECO:0000256" key="6">
    <source>
        <dbReference type="ARBA" id="ARBA00023136"/>
    </source>
</evidence>
<evidence type="ECO:0000313" key="9">
    <source>
        <dbReference type="EMBL" id="VEG56276.1"/>
    </source>
</evidence>
<evidence type="ECO:0000256" key="1">
    <source>
        <dbReference type="ARBA" id="ARBA00004651"/>
    </source>
</evidence>
<comment type="similarity">
    <text evidence="7">Belongs to the glycosyltransferase 87 family.</text>
</comment>
<feature type="transmembrane region" description="Helical" evidence="8">
    <location>
        <begin position="316"/>
        <end position="334"/>
    </location>
</feature>
<keyword evidence="6 8" id="KW-0472">Membrane</keyword>
<organism evidence="9 10">
    <name type="scientific">Mycolicibacterium aurum</name>
    <name type="common">Mycobacterium aurum</name>
    <dbReference type="NCBI Taxonomy" id="1791"/>
    <lineage>
        <taxon>Bacteria</taxon>
        <taxon>Bacillati</taxon>
        <taxon>Actinomycetota</taxon>
        <taxon>Actinomycetes</taxon>
        <taxon>Mycobacteriales</taxon>
        <taxon>Mycobacteriaceae</taxon>
        <taxon>Mycolicibacterium</taxon>
    </lineage>
</organism>
<evidence type="ECO:0000256" key="5">
    <source>
        <dbReference type="ARBA" id="ARBA00022989"/>
    </source>
</evidence>
<dbReference type="Pfam" id="PF09594">
    <property type="entry name" value="GT87"/>
    <property type="match status" value="1"/>
</dbReference>
<keyword evidence="2" id="KW-1003">Cell membrane</keyword>
<keyword evidence="4 8" id="KW-0812">Transmembrane</keyword>
<dbReference type="GO" id="GO:0016758">
    <property type="term" value="F:hexosyltransferase activity"/>
    <property type="evidence" value="ECO:0007669"/>
    <property type="project" value="InterPro"/>
</dbReference>
<feature type="transmembrane region" description="Helical" evidence="8">
    <location>
        <begin position="254"/>
        <end position="273"/>
    </location>
</feature>
<feature type="transmembrane region" description="Helical" evidence="8">
    <location>
        <begin position="341"/>
        <end position="359"/>
    </location>
</feature>
<feature type="transmembrane region" description="Helical" evidence="8">
    <location>
        <begin position="139"/>
        <end position="161"/>
    </location>
</feature>
<evidence type="ECO:0000256" key="3">
    <source>
        <dbReference type="ARBA" id="ARBA00022679"/>
    </source>
</evidence>
<dbReference type="STRING" id="1791.GCA_001049355_01824"/>
<evidence type="ECO:0000256" key="8">
    <source>
        <dbReference type="SAM" id="Phobius"/>
    </source>
</evidence>
<feature type="transmembrane region" description="Helical" evidence="8">
    <location>
        <begin position="386"/>
        <end position="406"/>
    </location>
</feature>
<dbReference type="InterPro" id="IPR018584">
    <property type="entry name" value="GT87"/>
</dbReference>
<protein>
    <submittedName>
        <fullName evidence="9">Putative integral membrane protein</fullName>
        <ecNumber evidence="9">2.4.1.-</ecNumber>
    </submittedName>
</protein>
<comment type="subcellular location">
    <subcellularLocation>
        <location evidence="1">Cell membrane</location>
        <topology evidence="1">Multi-pass membrane protein</topology>
    </subcellularLocation>
</comment>
<evidence type="ECO:0000256" key="2">
    <source>
        <dbReference type="ARBA" id="ARBA00022475"/>
    </source>
</evidence>
<proteinExistence type="inferred from homology"/>
<dbReference type="GO" id="GO:0005886">
    <property type="term" value="C:plasma membrane"/>
    <property type="evidence" value="ECO:0007669"/>
    <property type="project" value="UniProtKB-SubCell"/>
</dbReference>
<name>A0A448IV03_MYCAU</name>
<accession>A0A448IV03</accession>
<dbReference type="EC" id="2.4.1.-" evidence="9"/>
<sequence length="464" mass="50305">MQVEVRGHAENLRRPACVEPGIPVDAPIGTDSLFPDMRIWRSPDGAGWGPTLAWRLFQVATLAALVTAGWRLLGHVPYRIDIDVYRMGGRAWLDNQSLYADGVMFQTRGGLELPFTYPPLAAVAFAPFALLSLEAASVAITVTTLILLVVSTVIVLTRLDVWSTASVTGEPAWVRRSWLAAAIVAPAVIYLEPLRSNFDFGQINVVLMTLVIADCVPRRTPWPRGVLLGVAIALKLTPAVFLLYFLLRRDTRALLVTAASVAVATLVGFAFAWRDSWEYWTETVRNTDRIGSATLNTNQNIAGVLARLGMAEGERFALWTALCFAVLGVAVWAARRALRAGQPVLALISVAMFGLVVSPVSWSHHWVWALPTVLVTAVLAVRLRHVALGVVATVGLALMVWTPITLMPEHRETTAPLWRQLAGGSYMWWALATIVVAGTVTAGRRTQGAADTDPAVPAANALKA</sequence>
<feature type="transmembrane region" description="Helical" evidence="8">
    <location>
        <begin position="226"/>
        <end position="247"/>
    </location>
</feature>
<feature type="transmembrane region" description="Helical" evidence="8">
    <location>
        <begin position="115"/>
        <end position="133"/>
    </location>
</feature>